<comment type="caution">
    <text evidence="3">The sequence shown here is derived from an EMBL/GenBank/DDBJ whole genome shotgun (WGS) entry which is preliminary data.</text>
</comment>
<reference evidence="3 4" key="1">
    <citation type="submission" date="2024-09" db="EMBL/GenBank/DDBJ databases">
        <authorList>
            <person name="Sun Q."/>
            <person name="Mori K."/>
        </authorList>
    </citation>
    <scope>NUCLEOTIDE SEQUENCE [LARGE SCALE GENOMIC DNA]</scope>
    <source>
        <strain evidence="3 4">JCM 3143</strain>
    </source>
</reference>
<sequence length="125" mass="12876">MPPQHGQQPQYGQPPYGPPPPSTGTSTGVLIALIFAGLAIYSVLNVVIGFLVFITAFSEGAGSTPYLITGTVLLALIGLGAGSGLLFVRRQPWTKGIGLGLMIGWALWSIVSAGYCTGLNPGLYG</sequence>
<feature type="transmembrane region" description="Helical" evidence="2">
    <location>
        <begin position="66"/>
        <end position="88"/>
    </location>
</feature>
<evidence type="ECO:0000313" key="4">
    <source>
        <dbReference type="Proteomes" id="UP001589532"/>
    </source>
</evidence>
<feature type="transmembrane region" description="Helical" evidence="2">
    <location>
        <begin position="97"/>
        <end position="115"/>
    </location>
</feature>
<protein>
    <recommendedName>
        <fullName evidence="5">DUF4190 domain-containing protein</fullName>
    </recommendedName>
</protein>
<dbReference type="RefSeq" id="WP_344999284.1">
    <property type="nucleotide sequence ID" value="NZ_BAAAXV010000009.1"/>
</dbReference>
<keyword evidence="2" id="KW-1133">Transmembrane helix</keyword>
<feature type="region of interest" description="Disordered" evidence="1">
    <location>
        <begin position="1"/>
        <end position="23"/>
    </location>
</feature>
<dbReference type="EMBL" id="JBHMBW010000104">
    <property type="protein sequence ID" value="MFB9631002.1"/>
    <property type="molecule type" value="Genomic_DNA"/>
</dbReference>
<name>A0ABV5SH63_9ACTN</name>
<feature type="compositionally biased region" description="Low complexity" evidence="1">
    <location>
        <begin position="1"/>
        <end position="14"/>
    </location>
</feature>
<evidence type="ECO:0000313" key="3">
    <source>
        <dbReference type="EMBL" id="MFB9631002.1"/>
    </source>
</evidence>
<proteinExistence type="predicted"/>
<evidence type="ECO:0008006" key="5">
    <source>
        <dbReference type="Google" id="ProtNLM"/>
    </source>
</evidence>
<feature type="transmembrane region" description="Helical" evidence="2">
    <location>
        <begin position="29"/>
        <end position="54"/>
    </location>
</feature>
<keyword evidence="4" id="KW-1185">Reference proteome</keyword>
<accession>A0ABV5SH63</accession>
<evidence type="ECO:0000256" key="2">
    <source>
        <dbReference type="SAM" id="Phobius"/>
    </source>
</evidence>
<evidence type="ECO:0000256" key="1">
    <source>
        <dbReference type="SAM" id="MobiDB-lite"/>
    </source>
</evidence>
<organism evidence="3 4">
    <name type="scientific">Nonomuraea helvata</name>
    <dbReference type="NCBI Taxonomy" id="37484"/>
    <lineage>
        <taxon>Bacteria</taxon>
        <taxon>Bacillati</taxon>
        <taxon>Actinomycetota</taxon>
        <taxon>Actinomycetes</taxon>
        <taxon>Streptosporangiales</taxon>
        <taxon>Streptosporangiaceae</taxon>
        <taxon>Nonomuraea</taxon>
    </lineage>
</organism>
<keyword evidence="2" id="KW-0812">Transmembrane</keyword>
<gene>
    <name evidence="3" type="ORF">ACFFSA_48720</name>
</gene>
<dbReference type="Proteomes" id="UP001589532">
    <property type="component" value="Unassembled WGS sequence"/>
</dbReference>
<keyword evidence="2" id="KW-0472">Membrane</keyword>